<feature type="domain" description="DUF7587" evidence="2">
    <location>
        <begin position="224"/>
        <end position="350"/>
    </location>
</feature>
<reference evidence="3 4" key="1">
    <citation type="submission" date="2022-12" db="EMBL/GenBank/DDBJ databases">
        <title>Genomic features and morphological characterization of a novel Knufia sp. strain isolated from spacecraft assembly facility.</title>
        <authorList>
            <person name="Teixeira M."/>
            <person name="Chander A.M."/>
            <person name="Stajich J.E."/>
            <person name="Venkateswaran K."/>
        </authorList>
    </citation>
    <scope>NUCLEOTIDE SEQUENCE [LARGE SCALE GENOMIC DNA]</scope>
    <source>
        <strain evidence="3 4">FJI-L2-BK-P2</strain>
    </source>
</reference>
<evidence type="ECO:0000313" key="3">
    <source>
        <dbReference type="EMBL" id="KAK5948723.1"/>
    </source>
</evidence>
<organism evidence="3 4">
    <name type="scientific">Knufia fluminis</name>
    <dbReference type="NCBI Taxonomy" id="191047"/>
    <lineage>
        <taxon>Eukaryota</taxon>
        <taxon>Fungi</taxon>
        <taxon>Dikarya</taxon>
        <taxon>Ascomycota</taxon>
        <taxon>Pezizomycotina</taxon>
        <taxon>Eurotiomycetes</taxon>
        <taxon>Chaetothyriomycetidae</taxon>
        <taxon>Chaetothyriales</taxon>
        <taxon>Trichomeriaceae</taxon>
        <taxon>Knufia</taxon>
    </lineage>
</organism>
<feature type="compositionally biased region" description="Polar residues" evidence="1">
    <location>
        <begin position="643"/>
        <end position="652"/>
    </location>
</feature>
<name>A0AAN8E962_9EURO</name>
<protein>
    <recommendedName>
        <fullName evidence="2">DUF7587 domain-containing protein</fullName>
    </recommendedName>
</protein>
<evidence type="ECO:0000313" key="4">
    <source>
        <dbReference type="Proteomes" id="UP001316803"/>
    </source>
</evidence>
<evidence type="ECO:0000256" key="1">
    <source>
        <dbReference type="SAM" id="MobiDB-lite"/>
    </source>
</evidence>
<proteinExistence type="predicted"/>
<feature type="region of interest" description="Disordered" evidence="1">
    <location>
        <begin position="434"/>
        <end position="467"/>
    </location>
</feature>
<dbReference type="AlphaFoldDB" id="A0AAN8E962"/>
<feature type="compositionally biased region" description="Acidic residues" evidence="1">
    <location>
        <begin position="450"/>
        <end position="464"/>
    </location>
</feature>
<comment type="caution">
    <text evidence="3">The sequence shown here is derived from an EMBL/GenBank/DDBJ whole genome shotgun (WGS) entry which is preliminary data.</text>
</comment>
<dbReference type="EMBL" id="JAKLMC020000044">
    <property type="protein sequence ID" value="KAK5948723.1"/>
    <property type="molecule type" value="Genomic_DNA"/>
</dbReference>
<evidence type="ECO:0000259" key="2">
    <source>
        <dbReference type="Pfam" id="PF24494"/>
    </source>
</evidence>
<gene>
    <name evidence="3" type="ORF">OHC33_010326</name>
</gene>
<dbReference type="Pfam" id="PF24494">
    <property type="entry name" value="DUF7587"/>
    <property type="match status" value="1"/>
</dbReference>
<keyword evidence="4" id="KW-1185">Reference proteome</keyword>
<dbReference type="InterPro" id="IPR056009">
    <property type="entry name" value="DUF7587"/>
</dbReference>
<dbReference type="Proteomes" id="UP001316803">
    <property type="component" value="Unassembled WGS sequence"/>
</dbReference>
<feature type="region of interest" description="Disordered" evidence="1">
    <location>
        <begin position="611"/>
        <end position="699"/>
    </location>
</feature>
<sequence>MHRGRRPVDRPWTDKNRIVLCLLKRSYERKYIATIWSYVFRTRLTIEGFQHGIPSTTLDAQYQEMKGGGGGHKIYEHIIDATEDLLKREYKVYLEEILQAIGSLGLGISFRTSKLAKVERNSNTRRQAIRRRAASIPDTIISNETPPPAGDTTMRERLNQYAYHASPYFVAPKDIPATATPAAQASIEFETPMPPLLRISTDNDGNATQSHPLLLFRATPIINQFVSRKFVDKHSTIPPPPLFSSSDFKDIAWPHLQRDRSYSSPFISFAQNPRNAVRRVELARSEDVDRKMFLVIFAFNDLRADAREQFGEDSGPYLVRSLFTAKEISDLPDGYKGAGEWLMYGAINCEPVALLDSAQAIKLAKALRRFRVGDASAVLEVGEEVIAYNFLRYYCGKNQLPETGSQPYKVLMQTILQPSQDSLAGLVSLCKGSATGDIEHSPTEEPFGGTEEEEEEPETEEATDESLSALPILTQVLVRVPTRAEIASHNAVNKLNILAAKASTQSAEVSRHRPTPLWSPDTESAIYSPVPVGRFSQHESVAEREPSLELNNANEEWDMVDDDLQMSFAEEFPSAARKLRQSTLFNTDAQRIIPSIEQDHEIDTFTSELLRSAYGPSPSSTPSRGILRDLDQPPSKPGHASPALSTTSSRMSSFVDLTEDMANDPSITTSTKTPPKPTPTLGKRQAMKDDDLPNEDDFVITGSGRRQRVWLPLRSLSVQEAEEIEDDDDYMSALEIL</sequence>
<feature type="region of interest" description="Disordered" evidence="1">
    <location>
        <begin position="503"/>
        <end position="523"/>
    </location>
</feature>
<accession>A0AAN8E962</accession>